<dbReference type="Proteomes" id="UP000023152">
    <property type="component" value="Unassembled WGS sequence"/>
</dbReference>
<name>X6NIQ1_RETFI</name>
<evidence type="ECO:0000256" key="1">
    <source>
        <dbReference type="SAM" id="SignalP"/>
    </source>
</evidence>
<feature type="non-terminal residue" evidence="2">
    <location>
        <position position="243"/>
    </location>
</feature>
<accession>X6NIQ1</accession>
<protein>
    <submittedName>
        <fullName evidence="2">Uncharacterized protein</fullName>
    </submittedName>
</protein>
<keyword evidence="1" id="KW-0732">Signal</keyword>
<keyword evidence="3" id="KW-1185">Reference proteome</keyword>
<organism evidence="2 3">
    <name type="scientific">Reticulomyxa filosa</name>
    <dbReference type="NCBI Taxonomy" id="46433"/>
    <lineage>
        <taxon>Eukaryota</taxon>
        <taxon>Sar</taxon>
        <taxon>Rhizaria</taxon>
        <taxon>Retaria</taxon>
        <taxon>Foraminifera</taxon>
        <taxon>Monothalamids</taxon>
        <taxon>Reticulomyxidae</taxon>
        <taxon>Reticulomyxa</taxon>
    </lineage>
</organism>
<feature type="chain" id="PRO_5004976617" evidence="1">
    <location>
        <begin position="26"/>
        <end position="243"/>
    </location>
</feature>
<dbReference type="SUPFAM" id="SSF81631">
    <property type="entry name" value="PAP/OAS1 substrate-binding domain"/>
    <property type="match status" value="1"/>
</dbReference>
<proteinExistence type="predicted"/>
<gene>
    <name evidence="2" type="ORF">RFI_11528</name>
</gene>
<reference evidence="2 3" key="1">
    <citation type="journal article" date="2013" name="Curr. Biol.">
        <title>The Genome of the Foraminiferan Reticulomyxa filosa.</title>
        <authorList>
            <person name="Glockner G."/>
            <person name="Hulsmann N."/>
            <person name="Schleicher M."/>
            <person name="Noegel A.A."/>
            <person name="Eichinger L."/>
            <person name="Gallinger C."/>
            <person name="Pawlowski J."/>
            <person name="Sierra R."/>
            <person name="Euteneuer U."/>
            <person name="Pillet L."/>
            <person name="Moustafa A."/>
            <person name="Platzer M."/>
            <person name="Groth M."/>
            <person name="Szafranski K."/>
            <person name="Schliwa M."/>
        </authorList>
    </citation>
    <scope>NUCLEOTIDE SEQUENCE [LARGE SCALE GENOMIC DNA]</scope>
</reference>
<feature type="non-terminal residue" evidence="2">
    <location>
        <position position="1"/>
    </location>
</feature>
<evidence type="ECO:0000313" key="2">
    <source>
        <dbReference type="EMBL" id="ETO25609.1"/>
    </source>
</evidence>
<dbReference type="Gene3D" id="1.10.1410.10">
    <property type="match status" value="1"/>
</dbReference>
<dbReference type="AlphaFoldDB" id="X6NIQ1"/>
<evidence type="ECO:0000313" key="3">
    <source>
        <dbReference type="Proteomes" id="UP000023152"/>
    </source>
</evidence>
<sequence length="243" mass="28213">YLKKKKKFFFFFFFLQISILRPGLEVKGSTDYSNLKPSKQQVMVIEDALQLGNNVARHVSVPGLATVQMEMYRAYHYLLKGNLLQLFDRSAQGETPIYYQLHLNNDDYNDPARFIDYCAEYLTHSDLFQYQIIKSLERVQKHVVIEDRELPFFNGYCLQANATIKGINELLPAGYLTKILACMSTYDKEGSLQGTLEKMCFPIKYYCSVSQMFICNLTLNCLRFILLTATTMSNRHKLITTEH</sequence>
<comment type="caution">
    <text evidence="2">The sequence shown here is derived from an EMBL/GenBank/DDBJ whole genome shotgun (WGS) entry which is preliminary data.</text>
</comment>
<dbReference type="EMBL" id="ASPP01008395">
    <property type="protein sequence ID" value="ETO25609.1"/>
    <property type="molecule type" value="Genomic_DNA"/>
</dbReference>
<feature type="signal peptide" evidence="1">
    <location>
        <begin position="1"/>
        <end position="25"/>
    </location>
</feature>